<reference evidence="3" key="1">
    <citation type="submission" date="2016-10" db="EMBL/GenBank/DDBJ databases">
        <authorList>
            <person name="Varghese N."/>
            <person name="Submissions S."/>
        </authorList>
    </citation>
    <scope>NUCLEOTIDE SEQUENCE [LARGE SCALE GENOMIC DNA]</scope>
    <source>
        <strain evidence="3">DSM 23439</strain>
    </source>
</reference>
<feature type="region of interest" description="Disordered" evidence="1">
    <location>
        <begin position="266"/>
        <end position="339"/>
    </location>
</feature>
<keyword evidence="3" id="KW-1185">Reference proteome</keyword>
<dbReference type="OrthoDB" id="6065071at2"/>
<feature type="region of interest" description="Disordered" evidence="1">
    <location>
        <begin position="1"/>
        <end position="29"/>
    </location>
</feature>
<feature type="compositionally biased region" description="Basic and acidic residues" evidence="1">
    <location>
        <begin position="204"/>
        <end position="217"/>
    </location>
</feature>
<gene>
    <name evidence="2" type="ORF">SAMN05421848_2543</name>
</gene>
<dbReference type="Pfam" id="PF12277">
    <property type="entry name" value="DUF3618"/>
    <property type="match status" value="1"/>
</dbReference>
<protein>
    <recommendedName>
        <fullName evidence="4">Membrane-anchored ribosome-binding protein, inhibits growth in stationary phase, ElaB/YqjD/DUF883 family</fullName>
    </recommendedName>
</protein>
<dbReference type="RefSeq" id="WP_090134627.1">
    <property type="nucleotide sequence ID" value="NZ_FOLY01000005.1"/>
</dbReference>
<feature type="region of interest" description="Disordered" evidence="1">
    <location>
        <begin position="143"/>
        <end position="222"/>
    </location>
</feature>
<dbReference type="Proteomes" id="UP000199046">
    <property type="component" value="Unassembled WGS sequence"/>
</dbReference>
<proteinExistence type="predicted"/>
<dbReference type="EMBL" id="FOLY01000005">
    <property type="protein sequence ID" value="SFC73780.1"/>
    <property type="molecule type" value="Genomic_DNA"/>
</dbReference>
<dbReference type="InterPro" id="IPR022062">
    <property type="entry name" value="DUF3618"/>
</dbReference>
<feature type="region of interest" description="Disordered" evidence="1">
    <location>
        <begin position="92"/>
        <end position="123"/>
    </location>
</feature>
<evidence type="ECO:0008006" key="4">
    <source>
        <dbReference type="Google" id="ProtNLM"/>
    </source>
</evidence>
<feature type="compositionally biased region" description="Basic and acidic residues" evidence="1">
    <location>
        <begin position="153"/>
        <end position="197"/>
    </location>
</feature>
<sequence length="339" mass="37313">MSDHNQDQQDTRSPEEIEADINRTRSHLDDTLSDFQERFSSDHMMHSAMEYVKSDSARDYFSNLGRSIRDNPMPAAMIGVGIGWLIYSQSSGSSRSDVPTRFNDKRQKQARHAAADTTPQTHEYDELYDEPLFDEPLYSEGESVDQYYSSRSSQHDDGGLRQRASDAMHGAGDKARSVKDGAGERAHNFKSGAGDRMHRMKQGSSDRLHNASSKARDTGSWLSDMAHDNPVAAGALGLAAGALLGSLLPASRAEQRAMGDTRDHLVDRASEVGSEQLDRASDKAQEATDRHTSDDSDHPQRNTSSNRGRPFSTDDSDSEPHFDSTLSTDHVPGSTRPGN</sequence>
<organism evidence="2 3">
    <name type="scientific">Kushneria avicenniae</name>
    <dbReference type="NCBI Taxonomy" id="402385"/>
    <lineage>
        <taxon>Bacteria</taxon>
        <taxon>Pseudomonadati</taxon>
        <taxon>Pseudomonadota</taxon>
        <taxon>Gammaproteobacteria</taxon>
        <taxon>Oceanospirillales</taxon>
        <taxon>Halomonadaceae</taxon>
        <taxon>Kushneria</taxon>
    </lineage>
</organism>
<name>A0A1I1LWB7_9GAMM</name>
<dbReference type="AlphaFoldDB" id="A0A1I1LWB7"/>
<evidence type="ECO:0000313" key="3">
    <source>
        <dbReference type="Proteomes" id="UP000199046"/>
    </source>
</evidence>
<feature type="compositionally biased region" description="Basic and acidic residues" evidence="1">
    <location>
        <begin position="266"/>
        <end position="300"/>
    </location>
</feature>
<evidence type="ECO:0000313" key="2">
    <source>
        <dbReference type="EMBL" id="SFC73780.1"/>
    </source>
</evidence>
<dbReference type="STRING" id="402385.SAMN05421848_2543"/>
<accession>A0A1I1LWB7</accession>
<evidence type="ECO:0000256" key="1">
    <source>
        <dbReference type="SAM" id="MobiDB-lite"/>
    </source>
</evidence>